<dbReference type="GO" id="GO:0019290">
    <property type="term" value="P:siderophore biosynthetic process"/>
    <property type="evidence" value="ECO:0007669"/>
    <property type="project" value="InterPro"/>
</dbReference>
<proteinExistence type="inferred from homology"/>
<protein>
    <submittedName>
        <fullName evidence="2">Unannotated protein</fullName>
    </submittedName>
</protein>
<evidence type="ECO:0000313" key="2">
    <source>
        <dbReference type="EMBL" id="CAB4552358.1"/>
    </source>
</evidence>
<sequence>MDLGIKGRWAILSGSSRGLGWACAQSIAREGVNVVINGRTSADVDKAVAQLTSLYRVEARGVVGDSATESVQNELMSACPEPDIILLNGQGPSPKAFLDIESEDWDSAIRQALTGPLALLQRVVPGMRDRGFGRIVAVSSAMVKSPNSLMSLSHGTRLGLTGVLKGLSKDLAKYNVTVNQLLPERFDTARQEQMAHVAMKILGITYEEARAQQIASIKAGRLGRPEEFGDAFAFLCAAQAGYISGQNLQLDGGSYEGVF</sequence>
<dbReference type="PRINTS" id="PR01397">
    <property type="entry name" value="DHBDHDRGNASE"/>
</dbReference>
<dbReference type="Gene3D" id="3.40.50.720">
    <property type="entry name" value="NAD(P)-binding Rossmann-like Domain"/>
    <property type="match status" value="1"/>
</dbReference>
<dbReference type="Pfam" id="PF13561">
    <property type="entry name" value="adh_short_C2"/>
    <property type="match status" value="1"/>
</dbReference>
<evidence type="ECO:0000256" key="1">
    <source>
        <dbReference type="ARBA" id="ARBA00006484"/>
    </source>
</evidence>
<accession>A0A6J6CR71</accession>
<dbReference type="InterPro" id="IPR002347">
    <property type="entry name" value="SDR_fam"/>
</dbReference>
<dbReference type="PANTHER" id="PTHR42879">
    <property type="entry name" value="3-OXOACYL-(ACYL-CARRIER-PROTEIN) REDUCTASE"/>
    <property type="match status" value="1"/>
</dbReference>
<comment type="similarity">
    <text evidence="1">Belongs to the short-chain dehydrogenases/reductases (SDR) family.</text>
</comment>
<dbReference type="InterPro" id="IPR050259">
    <property type="entry name" value="SDR"/>
</dbReference>
<dbReference type="PANTHER" id="PTHR42879:SF6">
    <property type="entry name" value="NADPH-DEPENDENT REDUCTASE BACG"/>
    <property type="match status" value="1"/>
</dbReference>
<gene>
    <name evidence="2" type="ORF">UFOPK1421_01365</name>
</gene>
<dbReference type="EMBL" id="CAEZSL010000186">
    <property type="protein sequence ID" value="CAB4552358.1"/>
    <property type="molecule type" value="Genomic_DNA"/>
</dbReference>
<dbReference type="SUPFAM" id="SSF51735">
    <property type="entry name" value="NAD(P)-binding Rossmann-fold domains"/>
    <property type="match status" value="1"/>
</dbReference>
<organism evidence="2">
    <name type="scientific">freshwater metagenome</name>
    <dbReference type="NCBI Taxonomy" id="449393"/>
    <lineage>
        <taxon>unclassified sequences</taxon>
        <taxon>metagenomes</taxon>
        <taxon>ecological metagenomes</taxon>
    </lineage>
</organism>
<name>A0A6J6CR71_9ZZZZ</name>
<dbReference type="AlphaFoldDB" id="A0A6J6CR71"/>
<dbReference type="InterPro" id="IPR003560">
    <property type="entry name" value="DHB_DH"/>
</dbReference>
<dbReference type="GO" id="GO:0008667">
    <property type="term" value="F:2,3-dihydro-2,3-dihydroxybenzoate dehydrogenase activity"/>
    <property type="evidence" value="ECO:0007669"/>
    <property type="project" value="InterPro"/>
</dbReference>
<dbReference type="InterPro" id="IPR036291">
    <property type="entry name" value="NAD(P)-bd_dom_sf"/>
</dbReference>
<reference evidence="2" key="1">
    <citation type="submission" date="2020-05" db="EMBL/GenBank/DDBJ databases">
        <authorList>
            <person name="Chiriac C."/>
            <person name="Salcher M."/>
            <person name="Ghai R."/>
            <person name="Kavagutti S V."/>
        </authorList>
    </citation>
    <scope>NUCLEOTIDE SEQUENCE</scope>
</reference>